<gene>
    <name evidence="2" type="ORF">K491DRAFT_689957</name>
</gene>
<keyword evidence="1" id="KW-0732">Signal</keyword>
<evidence type="ECO:0000256" key="1">
    <source>
        <dbReference type="SAM" id="SignalP"/>
    </source>
</evidence>
<dbReference type="EMBL" id="MU004313">
    <property type="protein sequence ID" value="KAF2658656.1"/>
    <property type="molecule type" value="Genomic_DNA"/>
</dbReference>
<keyword evidence="3" id="KW-1185">Reference proteome</keyword>
<feature type="chain" id="PRO_5025348949" evidence="1">
    <location>
        <begin position="18"/>
        <end position="279"/>
    </location>
</feature>
<proteinExistence type="predicted"/>
<evidence type="ECO:0000313" key="3">
    <source>
        <dbReference type="Proteomes" id="UP000799324"/>
    </source>
</evidence>
<evidence type="ECO:0000313" key="2">
    <source>
        <dbReference type="EMBL" id="KAF2658656.1"/>
    </source>
</evidence>
<reference evidence="2" key="1">
    <citation type="journal article" date="2020" name="Stud. Mycol.">
        <title>101 Dothideomycetes genomes: a test case for predicting lifestyles and emergence of pathogens.</title>
        <authorList>
            <person name="Haridas S."/>
            <person name="Albert R."/>
            <person name="Binder M."/>
            <person name="Bloem J."/>
            <person name="Labutti K."/>
            <person name="Salamov A."/>
            <person name="Andreopoulos B."/>
            <person name="Baker S."/>
            <person name="Barry K."/>
            <person name="Bills G."/>
            <person name="Bluhm B."/>
            <person name="Cannon C."/>
            <person name="Castanera R."/>
            <person name="Culley D."/>
            <person name="Daum C."/>
            <person name="Ezra D."/>
            <person name="Gonzalez J."/>
            <person name="Henrissat B."/>
            <person name="Kuo A."/>
            <person name="Liang C."/>
            <person name="Lipzen A."/>
            <person name="Lutzoni F."/>
            <person name="Magnuson J."/>
            <person name="Mondo S."/>
            <person name="Nolan M."/>
            <person name="Ohm R."/>
            <person name="Pangilinan J."/>
            <person name="Park H.-J."/>
            <person name="Ramirez L."/>
            <person name="Alfaro M."/>
            <person name="Sun H."/>
            <person name="Tritt A."/>
            <person name="Yoshinaga Y."/>
            <person name="Zwiers L.-H."/>
            <person name="Turgeon B."/>
            <person name="Goodwin S."/>
            <person name="Spatafora J."/>
            <person name="Crous P."/>
            <person name="Grigoriev I."/>
        </authorList>
    </citation>
    <scope>NUCLEOTIDE SEQUENCE</scope>
    <source>
        <strain evidence="2">CBS 122681</strain>
    </source>
</reference>
<organism evidence="2 3">
    <name type="scientific">Lophiostoma macrostomum CBS 122681</name>
    <dbReference type="NCBI Taxonomy" id="1314788"/>
    <lineage>
        <taxon>Eukaryota</taxon>
        <taxon>Fungi</taxon>
        <taxon>Dikarya</taxon>
        <taxon>Ascomycota</taxon>
        <taxon>Pezizomycotina</taxon>
        <taxon>Dothideomycetes</taxon>
        <taxon>Pleosporomycetidae</taxon>
        <taxon>Pleosporales</taxon>
        <taxon>Lophiostomataceae</taxon>
        <taxon>Lophiostoma</taxon>
    </lineage>
</organism>
<feature type="signal peptide" evidence="1">
    <location>
        <begin position="1"/>
        <end position="17"/>
    </location>
</feature>
<accession>A0A6A6TGU0</accession>
<dbReference type="Proteomes" id="UP000799324">
    <property type="component" value="Unassembled WGS sequence"/>
</dbReference>
<protein>
    <submittedName>
        <fullName evidence="2">Uncharacterized protein</fullName>
    </submittedName>
</protein>
<name>A0A6A6TGU0_9PLEO</name>
<dbReference type="OrthoDB" id="3735213at2759"/>
<dbReference type="AlphaFoldDB" id="A0A6A6TGU0"/>
<sequence length="279" mass="31050">MLSTVFSVIGLALATHAANFPYPENSTIVPVKYSGSGCPLVSTDRRTSVVDYMFGTSDTDTGIWNYGLNLPPTLGPAVWSDIDESYRVCSHEWKFVNSDGYRLVVDRNGTEILARYRMKEGMTVTWKVTYTHPDGSEVFVLFDAWYELHPAPHSHQLLVGCCLLLPRKLSRLVVRKMTTLSRSRLRPKLKAPVTGAKFGERTRENSTIGSFRHCRIAGRSVNSVLRCSSRLGALSGFAPILWILQQSPQTKYQLVASWHATNLIVFSSSQEVATATNAC</sequence>